<accession>A0A9X3IT47</accession>
<organism evidence="8 9">
    <name type="scientific">Parathalassolituus penaei</name>
    <dbReference type="NCBI Taxonomy" id="2997323"/>
    <lineage>
        <taxon>Bacteria</taxon>
        <taxon>Pseudomonadati</taxon>
        <taxon>Pseudomonadota</taxon>
        <taxon>Gammaproteobacteria</taxon>
        <taxon>Oceanospirillales</taxon>
        <taxon>Oceanospirillaceae</taxon>
        <taxon>Parathalassolituus</taxon>
    </lineage>
</organism>
<evidence type="ECO:0000313" key="8">
    <source>
        <dbReference type="EMBL" id="MCY0966516.1"/>
    </source>
</evidence>
<evidence type="ECO:0000256" key="3">
    <source>
        <dbReference type="ARBA" id="ARBA00022475"/>
    </source>
</evidence>
<feature type="transmembrane region" description="Helical" evidence="7">
    <location>
        <begin position="201"/>
        <end position="220"/>
    </location>
</feature>
<evidence type="ECO:0000256" key="5">
    <source>
        <dbReference type="ARBA" id="ARBA00022989"/>
    </source>
</evidence>
<dbReference type="AlphaFoldDB" id="A0A9X3IT47"/>
<proteinExistence type="inferred from homology"/>
<dbReference type="PIRSF" id="PIRSF004810">
    <property type="entry name" value="ChrA"/>
    <property type="match status" value="1"/>
</dbReference>
<comment type="subcellular location">
    <subcellularLocation>
        <location evidence="1">Cell membrane</location>
        <topology evidence="1">Multi-pass membrane protein</topology>
    </subcellularLocation>
</comment>
<evidence type="ECO:0000256" key="4">
    <source>
        <dbReference type="ARBA" id="ARBA00022692"/>
    </source>
</evidence>
<feature type="transmembrane region" description="Helical" evidence="7">
    <location>
        <begin position="115"/>
        <end position="139"/>
    </location>
</feature>
<comment type="caution">
    <text evidence="8">The sequence shown here is derived from an EMBL/GenBank/DDBJ whole genome shotgun (WGS) entry which is preliminary data.</text>
</comment>
<feature type="transmembrane region" description="Helical" evidence="7">
    <location>
        <begin position="383"/>
        <end position="403"/>
    </location>
</feature>
<dbReference type="InterPro" id="IPR014047">
    <property type="entry name" value="Chr_Tranpt_l_chain"/>
</dbReference>
<feature type="transmembrane region" description="Helical" evidence="7">
    <location>
        <begin position="232"/>
        <end position="251"/>
    </location>
</feature>
<dbReference type="Pfam" id="PF02417">
    <property type="entry name" value="Chromate_transp"/>
    <property type="match status" value="2"/>
</dbReference>
<keyword evidence="5 7" id="KW-1133">Transmembrane helix</keyword>
<evidence type="ECO:0000256" key="6">
    <source>
        <dbReference type="ARBA" id="ARBA00023136"/>
    </source>
</evidence>
<evidence type="ECO:0000313" key="9">
    <source>
        <dbReference type="Proteomes" id="UP001150830"/>
    </source>
</evidence>
<keyword evidence="4 7" id="KW-0812">Transmembrane</keyword>
<dbReference type="GO" id="GO:0015109">
    <property type="term" value="F:chromate transmembrane transporter activity"/>
    <property type="evidence" value="ECO:0007669"/>
    <property type="project" value="InterPro"/>
</dbReference>
<feature type="transmembrane region" description="Helical" evidence="7">
    <location>
        <begin position="151"/>
        <end position="181"/>
    </location>
</feature>
<keyword evidence="6 7" id="KW-0472">Membrane</keyword>
<dbReference type="Proteomes" id="UP001150830">
    <property type="component" value="Unassembled WGS sequence"/>
</dbReference>
<comment type="similarity">
    <text evidence="2">Belongs to the chromate ion transporter (CHR) (TC 2.A.51) family.</text>
</comment>
<evidence type="ECO:0000256" key="1">
    <source>
        <dbReference type="ARBA" id="ARBA00004651"/>
    </source>
</evidence>
<feature type="transmembrane region" description="Helical" evidence="7">
    <location>
        <begin position="297"/>
        <end position="319"/>
    </location>
</feature>
<feature type="transmembrane region" description="Helical" evidence="7">
    <location>
        <begin position="87"/>
        <end position="109"/>
    </location>
</feature>
<protein>
    <submittedName>
        <fullName evidence="8">Chromate efflux transporter</fullName>
    </submittedName>
</protein>
<dbReference type="EMBL" id="JAPNOA010000056">
    <property type="protein sequence ID" value="MCY0966516.1"/>
    <property type="molecule type" value="Genomic_DNA"/>
</dbReference>
<dbReference type="NCBIfam" id="TIGR00937">
    <property type="entry name" value="2A51"/>
    <property type="match status" value="1"/>
</dbReference>
<feature type="transmembrane region" description="Helical" evidence="7">
    <location>
        <begin position="331"/>
        <end position="351"/>
    </location>
</feature>
<keyword evidence="3" id="KW-1003">Cell membrane</keyword>
<dbReference type="PANTHER" id="PTHR33567:SF3">
    <property type="entry name" value="CHROMATE ION TRANSPORTER (EUROFUNG)"/>
    <property type="match status" value="1"/>
</dbReference>
<keyword evidence="9" id="KW-1185">Reference proteome</keyword>
<reference evidence="8" key="1">
    <citation type="submission" date="2022-11" db="EMBL/GenBank/DDBJ databases">
        <title>Parathalassolutuus dongxingensis gen. nov., sp. nov., a novel member of family Oceanospirillaceae isolated from a coastal shrimp pond in Guangxi, China.</title>
        <authorList>
            <person name="Chen H."/>
        </authorList>
    </citation>
    <scope>NUCLEOTIDE SEQUENCE</scope>
    <source>
        <strain evidence="8">G-43</strain>
    </source>
</reference>
<feature type="transmembrane region" description="Helical" evidence="7">
    <location>
        <begin position="16"/>
        <end position="38"/>
    </location>
</feature>
<evidence type="ECO:0000256" key="7">
    <source>
        <dbReference type="SAM" id="Phobius"/>
    </source>
</evidence>
<dbReference type="InterPro" id="IPR003370">
    <property type="entry name" value="Chromate_transpt"/>
</dbReference>
<dbReference type="PANTHER" id="PTHR33567">
    <property type="entry name" value="CHROMATE ION TRANSPORTER (EUROFUNG)"/>
    <property type="match status" value="1"/>
</dbReference>
<dbReference type="RefSeq" id="WP_283174724.1">
    <property type="nucleotide sequence ID" value="NZ_JAPNOA010000056.1"/>
</dbReference>
<gene>
    <name evidence="8" type="primary">chrA</name>
    <name evidence="8" type="ORF">OUO13_15120</name>
</gene>
<dbReference type="GO" id="GO:0005886">
    <property type="term" value="C:plasma membrane"/>
    <property type="evidence" value="ECO:0007669"/>
    <property type="project" value="UniProtKB-SubCell"/>
</dbReference>
<sequence>MSPPSPSVGLHRVVDVFLIFLKLGLTSFGGPVAHLGYFQRELVDKRQWLDAHQYSSLLALCQFLPGPASSQVGFALGLLRAGWAGGIAAFIGFTLPSALLMAVAAIWLFKVDNSLLAGVVHGLKLVAAIVVADAVWGMSRKLCPDNQRRGLAILAAFLLWCWQGALVSVLLVIAGAGFGYWRLQGVSALPTTRLAVGYGRRTALLCGVIFLLLLAGLPLLAGVSDTASLLDIFYRAGALVFGGGHVVLPLLEQGLVTPGLVSAEQFLTGYGLAQAMPGPLFTFASWLGALTTDNGPVFGAVLALLALFLPGFLLLIAALPVWHWLQTRPGAVAAVAGANAIVVGILLAALINPVLPAAVSHWLDVPLLLLGGWWLIMRKGSVLWLIGAGVGVTGLMNELMPLWGG</sequence>
<name>A0A9X3IT47_9GAMM</name>
<evidence type="ECO:0000256" key="2">
    <source>
        <dbReference type="ARBA" id="ARBA00005262"/>
    </source>
</evidence>
<feature type="transmembrane region" description="Helical" evidence="7">
    <location>
        <begin position="357"/>
        <end position="376"/>
    </location>
</feature>